<dbReference type="InterPro" id="IPR037066">
    <property type="entry name" value="Plug_dom_sf"/>
</dbReference>
<dbReference type="GO" id="GO:0009279">
    <property type="term" value="C:cell outer membrane"/>
    <property type="evidence" value="ECO:0007669"/>
    <property type="project" value="UniProtKB-SubCell"/>
</dbReference>
<feature type="signal peptide" evidence="10">
    <location>
        <begin position="1"/>
        <end position="19"/>
    </location>
</feature>
<dbReference type="AlphaFoldDB" id="A0A7W9BQ20"/>
<comment type="similarity">
    <text evidence="8 9">Belongs to the TonB-dependent receptor family.</text>
</comment>
<keyword evidence="14" id="KW-1185">Reference proteome</keyword>
<evidence type="ECO:0000256" key="1">
    <source>
        <dbReference type="ARBA" id="ARBA00004571"/>
    </source>
</evidence>
<evidence type="ECO:0000256" key="2">
    <source>
        <dbReference type="ARBA" id="ARBA00022448"/>
    </source>
</evidence>
<keyword evidence="6 8" id="KW-0472">Membrane</keyword>
<dbReference type="Gene3D" id="2.170.130.10">
    <property type="entry name" value="TonB-dependent receptor, plug domain"/>
    <property type="match status" value="1"/>
</dbReference>
<dbReference type="InterPro" id="IPR039426">
    <property type="entry name" value="TonB-dep_rcpt-like"/>
</dbReference>
<comment type="caution">
    <text evidence="13">The sequence shown here is derived from an EMBL/GenBank/DDBJ whole genome shotgun (WGS) entry which is preliminary data.</text>
</comment>
<keyword evidence="4 8" id="KW-0812">Transmembrane</keyword>
<evidence type="ECO:0000256" key="8">
    <source>
        <dbReference type="PROSITE-ProRule" id="PRU01360"/>
    </source>
</evidence>
<feature type="domain" description="TonB-dependent receptor-like beta-barrel" evidence="11">
    <location>
        <begin position="269"/>
        <end position="752"/>
    </location>
</feature>
<reference evidence="13 14" key="1">
    <citation type="submission" date="2020-08" db="EMBL/GenBank/DDBJ databases">
        <title>Genomic Encyclopedia of Type Strains, Phase IV (KMG-IV): sequencing the most valuable type-strain genomes for metagenomic binning, comparative biology and taxonomic classification.</title>
        <authorList>
            <person name="Goeker M."/>
        </authorList>
    </citation>
    <scope>NUCLEOTIDE SEQUENCE [LARGE SCALE GENOMIC DNA]</scope>
    <source>
        <strain evidence="13 14">DSM 103336</strain>
    </source>
</reference>
<dbReference type="Proteomes" id="UP000546701">
    <property type="component" value="Unassembled WGS sequence"/>
</dbReference>
<dbReference type="InterPro" id="IPR000531">
    <property type="entry name" value="Beta-barrel_TonB"/>
</dbReference>
<dbReference type="CDD" id="cd01347">
    <property type="entry name" value="ligand_gated_channel"/>
    <property type="match status" value="1"/>
</dbReference>
<feature type="domain" description="TonB-dependent receptor plug" evidence="12">
    <location>
        <begin position="50"/>
        <end position="166"/>
    </location>
</feature>
<evidence type="ECO:0000256" key="3">
    <source>
        <dbReference type="ARBA" id="ARBA00022452"/>
    </source>
</evidence>
<dbReference type="EMBL" id="JACIJR010000001">
    <property type="protein sequence ID" value="MBB5728007.1"/>
    <property type="molecule type" value="Genomic_DNA"/>
</dbReference>
<keyword evidence="10" id="KW-0732">Signal</keyword>
<dbReference type="InterPro" id="IPR012910">
    <property type="entry name" value="Plug_dom"/>
</dbReference>
<keyword evidence="7 8" id="KW-0998">Cell outer membrane</keyword>
<evidence type="ECO:0000256" key="4">
    <source>
        <dbReference type="ARBA" id="ARBA00022692"/>
    </source>
</evidence>
<evidence type="ECO:0000259" key="11">
    <source>
        <dbReference type="Pfam" id="PF00593"/>
    </source>
</evidence>
<evidence type="ECO:0000313" key="14">
    <source>
        <dbReference type="Proteomes" id="UP000546701"/>
    </source>
</evidence>
<evidence type="ECO:0000256" key="7">
    <source>
        <dbReference type="ARBA" id="ARBA00023237"/>
    </source>
</evidence>
<evidence type="ECO:0000256" key="5">
    <source>
        <dbReference type="ARBA" id="ARBA00023077"/>
    </source>
</evidence>
<keyword evidence="2 8" id="KW-0813">Transport</keyword>
<dbReference type="Pfam" id="PF07715">
    <property type="entry name" value="Plug"/>
    <property type="match status" value="1"/>
</dbReference>
<organism evidence="13 14">
    <name type="scientific">Sphingomonas prati</name>
    <dbReference type="NCBI Taxonomy" id="1843237"/>
    <lineage>
        <taxon>Bacteria</taxon>
        <taxon>Pseudomonadati</taxon>
        <taxon>Pseudomonadota</taxon>
        <taxon>Alphaproteobacteria</taxon>
        <taxon>Sphingomonadales</taxon>
        <taxon>Sphingomonadaceae</taxon>
        <taxon>Sphingomonas</taxon>
    </lineage>
</organism>
<dbReference type="SUPFAM" id="SSF56935">
    <property type="entry name" value="Porins"/>
    <property type="match status" value="1"/>
</dbReference>
<evidence type="ECO:0000259" key="12">
    <source>
        <dbReference type="Pfam" id="PF07715"/>
    </source>
</evidence>
<protein>
    <submittedName>
        <fullName evidence="13">Iron complex outermembrane receptor protein</fullName>
    </submittedName>
</protein>
<evidence type="ECO:0000256" key="10">
    <source>
        <dbReference type="SAM" id="SignalP"/>
    </source>
</evidence>
<dbReference type="InterPro" id="IPR036942">
    <property type="entry name" value="Beta-barrel_TonB_sf"/>
</dbReference>
<name>A0A7W9BQ20_9SPHN</name>
<dbReference type="PANTHER" id="PTHR47234:SF3">
    <property type="entry name" value="SECRETIN_TONB SHORT N-TERMINAL DOMAIN-CONTAINING PROTEIN"/>
    <property type="match status" value="1"/>
</dbReference>
<accession>A0A7W9BQ20</accession>
<dbReference type="PROSITE" id="PS52016">
    <property type="entry name" value="TONB_DEPENDENT_REC_3"/>
    <property type="match status" value="1"/>
</dbReference>
<evidence type="ECO:0000256" key="6">
    <source>
        <dbReference type="ARBA" id="ARBA00023136"/>
    </source>
</evidence>
<evidence type="ECO:0000313" key="13">
    <source>
        <dbReference type="EMBL" id="MBB5728007.1"/>
    </source>
</evidence>
<proteinExistence type="inferred from homology"/>
<comment type="subcellular location">
    <subcellularLocation>
        <location evidence="1 8">Cell outer membrane</location>
        <topology evidence="1 8">Multi-pass membrane protein</topology>
    </subcellularLocation>
</comment>
<sequence>MRIILCGLAALATASPLAAQILSATDAGPPAGGDADAIVVTGTRDRSRTQYDTLAPVDVLSQQAIQSSVSGDVSDILAQLLPSFNVQRLPAADGQAFVRPASLRGLSADQTLVLVNGKRYHRSALLGTRGAQAPDLASIAPLAIGRIEVLRDGASAQYGSDAIAGVVNLVLDERPGMQAFGQYSQYYRGDGAEYQTGVRGGIALGDRGVIVLTGQFDKGDATSRSRQRPDAIAFQAANPQLAVPNPVQRWGQPDVERVQGALNAHYDLTDAITLYTFGTVQQGEGQTDFNWRNPAGTASVFSNVAVFPGFNFAQVFPTGFTPRLGTNFSDVQTMTGVRGAASDRFSYDLSGSFGQSRISYNLDETVNASLGPNSPTSFYLGRLQQREFNLNADFVYRLPVGVGEPVNVAFGAERRRETYRVSAGDPASYAIGPGAAFGLAPNANGFPGYGPERAGVFGQTSYAGYADLEWKPVEAVTLGAAGRYEDFSAFGDTFTYKLAARVEPVEGIAARATYSTGFRAPTPAQLNTVSTTQGLDTVTLQVFNAGRLSPNSELAVALGAKPLEPETSKTVTAGLTFQSKFGLSGSVDLYQIDVDDRFSESRSFAVPASFANPNRFTTVSYFTNDFDTRTRGIDAVLSYARQVGPGRANVSLAYNYNQTKVTSGASAAIGNEAQRRIFETRLPKRNGTATIGYDIGRFGAQVRGRYYGPWTDSTGNATGEIFQDFGSIALFDASVSYRVNDHFTLRGGAENVFNTYPDEAVFQASRGLVYSRNAPYDTDGGQYYVRMDVKF</sequence>
<feature type="chain" id="PRO_5030728844" evidence="10">
    <location>
        <begin position="20"/>
        <end position="791"/>
    </location>
</feature>
<dbReference type="RefSeq" id="WP_373285284.1">
    <property type="nucleotide sequence ID" value="NZ_BMJP01000001.1"/>
</dbReference>
<evidence type="ECO:0000256" key="9">
    <source>
        <dbReference type="RuleBase" id="RU003357"/>
    </source>
</evidence>
<keyword evidence="13" id="KW-0675">Receptor</keyword>
<keyword evidence="5 9" id="KW-0798">TonB box</keyword>
<dbReference type="Gene3D" id="2.40.170.20">
    <property type="entry name" value="TonB-dependent receptor, beta-barrel domain"/>
    <property type="match status" value="1"/>
</dbReference>
<dbReference type="Pfam" id="PF00593">
    <property type="entry name" value="TonB_dep_Rec_b-barrel"/>
    <property type="match status" value="1"/>
</dbReference>
<gene>
    <name evidence="13" type="ORF">FHS99_000463</name>
</gene>
<keyword evidence="3 8" id="KW-1134">Transmembrane beta strand</keyword>
<dbReference type="PANTHER" id="PTHR47234">
    <property type="match status" value="1"/>
</dbReference>